<feature type="transmembrane region" description="Helical" evidence="6">
    <location>
        <begin position="181"/>
        <end position="209"/>
    </location>
</feature>
<dbReference type="Proteomes" id="UP000448867">
    <property type="component" value="Unassembled WGS sequence"/>
</dbReference>
<reference evidence="7 8" key="1">
    <citation type="submission" date="2019-11" db="EMBL/GenBank/DDBJ databases">
        <title>Bacillus lacus genome.</title>
        <authorList>
            <person name="Allen C.J."/>
            <person name="Newman J.D."/>
        </authorList>
    </citation>
    <scope>NUCLEOTIDE SEQUENCE [LARGE SCALE GENOMIC DNA]</scope>
    <source>
        <strain evidence="7 8">KCTC 33946</strain>
    </source>
</reference>
<dbReference type="InterPro" id="IPR002794">
    <property type="entry name" value="DUF92_TMEM19"/>
</dbReference>
<evidence type="ECO:0000256" key="1">
    <source>
        <dbReference type="ARBA" id="ARBA00004141"/>
    </source>
</evidence>
<feature type="transmembrane region" description="Helical" evidence="6">
    <location>
        <begin position="239"/>
        <end position="259"/>
    </location>
</feature>
<proteinExistence type="inferred from homology"/>
<dbReference type="Pfam" id="PF01940">
    <property type="entry name" value="DUF92"/>
    <property type="match status" value="1"/>
</dbReference>
<dbReference type="RefSeq" id="WP_154307793.1">
    <property type="nucleotide sequence ID" value="NZ_WKKI01000018.1"/>
</dbReference>
<dbReference type="OrthoDB" id="9808500at2"/>
<keyword evidence="3 6" id="KW-0812">Transmembrane</keyword>
<name>A0A7X2IZF7_9BACI</name>
<protein>
    <submittedName>
        <fullName evidence="7">DUF92 domain-containing protein</fullName>
    </submittedName>
</protein>
<keyword evidence="5 6" id="KW-0472">Membrane</keyword>
<evidence type="ECO:0000313" key="7">
    <source>
        <dbReference type="EMBL" id="MRX72632.1"/>
    </source>
</evidence>
<keyword evidence="8" id="KW-1185">Reference proteome</keyword>
<sequence length="262" mass="27555">MQVLIILFIVLTALAGWRLKLLTFSGAAAATAVGVCIYIGLGSIGLVTLGAFFASSSLFSRLKRNKKKMLDELLEKGDQRDAVQVFANGGIPAVISFIYLVTGDSSWIFVFCSAIAAANADTWASEIGTLSKGQPRMMLSLKKVERGTSGAVSLLGTLAAIAGAAFIAITGAVLFSFQPHLILLIIAAGFFGNMVDTVLGGTLQVAYTCPVCGKQTEKRMHCSAPGKRTKGSSFFDNDAVNAVSVLAASILAVFIQKLLTNY</sequence>
<evidence type="ECO:0000256" key="2">
    <source>
        <dbReference type="ARBA" id="ARBA00009012"/>
    </source>
</evidence>
<comment type="subcellular location">
    <subcellularLocation>
        <location evidence="1">Membrane</location>
        <topology evidence="1">Multi-pass membrane protein</topology>
    </subcellularLocation>
</comment>
<dbReference type="AlphaFoldDB" id="A0A7X2IZF7"/>
<feature type="transmembrane region" description="Helical" evidence="6">
    <location>
        <begin position="151"/>
        <end position="175"/>
    </location>
</feature>
<dbReference type="PANTHER" id="PTHR13353">
    <property type="entry name" value="TRANSMEMBRANE PROTEIN 19"/>
    <property type="match status" value="1"/>
</dbReference>
<keyword evidence="4 6" id="KW-1133">Transmembrane helix</keyword>
<comment type="caution">
    <text evidence="7">The sequence shown here is derived from an EMBL/GenBank/DDBJ whole genome shotgun (WGS) entry which is preliminary data.</text>
</comment>
<dbReference type="GO" id="GO:0016020">
    <property type="term" value="C:membrane"/>
    <property type="evidence" value="ECO:0007669"/>
    <property type="project" value="UniProtKB-SubCell"/>
</dbReference>
<comment type="similarity">
    <text evidence="2">Belongs to the TMEM19 family.</text>
</comment>
<evidence type="ECO:0000256" key="3">
    <source>
        <dbReference type="ARBA" id="ARBA00022692"/>
    </source>
</evidence>
<organism evidence="7 8">
    <name type="scientific">Metabacillus lacus</name>
    <dbReference type="NCBI Taxonomy" id="1983721"/>
    <lineage>
        <taxon>Bacteria</taxon>
        <taxon>Bacillati</taxon>
        <taxon>Bacillota</taxon>
        <taxon>Bacilli</taxon>
        <taxon>Bacillales</taxon>
        <taxon>Bacillaceae</taxon>
        <taxon>Metabacillus</taxon>
    </lineage>
</organism>
<feature type="transmembrane region" description="Helical" evidence="6">
    <location>
        <begin position="42"/>
        <end position="62"/>
    </location>
</feature>
<gene>
    <name evidence="7" type="ORF">GJU40_10785</name>
</gene>
<dbReference type="PANTHER" id="PTHR13353:SF5">
    <property type="entry name" value="TRANSMEMBRANE PROTEIN 19"/>
    <property type="match status" value="1"/>
</dbReference>
<dbReference type="EMBL" id="WKKI01000018">
    <property type="protein sequence ID" value="MRX72632.1"/>
    <property type="molecule type" value="Genomic_DNA"/>
</dbReference>
<evidence type="ECO:0000256" key="6">
    <source>
        <dbReference type="SAM" id="Phobius"/>
    </source>
</evidence>
<feature type="transmembrane region" description="Helical" evidence="6">
    <location>
        <begin position="82"/>
        <end position="101"/>
    </location>
</feature>
<evidence type="ECO:0000256" key="4">
    <source>
        <dbReference type="ARBA" id="ARBA00022989"/>
    </source>
</evidence>
<evidence type="ECO:0000256" key="5">
    <source>
        <dbReference type="ARBA" id="ARBA00023136"/>
    </source>
</evidence>
<evidence type="ECO:0000313" key="8">
    <source>
        <dbReference type="Proteomes" id="UP000448867"/>
    </source>
</evidence>
<accession>A0A7X2IZF7</accession>